<evidence type="ECO:0000313" key="3">
    <source>
        <dbReference type="WBParaSite" id="jg14956"/>
    </source>
</evidence>
<name>A0A915D1V4_9BILA</name>
<evidence type="ECO:0000313" key="2">
    <source>
        <dbReference type="Proteomes" id="UP000887574"/>
    </source>
</evidence>
<organism evidence="2 3">
    <name type="scientific">Ditylenchus dipsaci</name>
    <dbReference type="NCBI Taxonomy" id="166011"/>
    <lineage>
        <taxon>Eukaryota</taxon>
        <taxon>Metazoa</taxon>
        <taxon>Ecdysozoa</taxon>
        <taxon>Nematoda</taxon>
        <taxon>Chromadorea</taxon>
        <taxon>Rhabditida</taxon>
        <taxon>Tylenchina</taxon>
        <taxon>Tylenchomorpha</taxon>
        <taxon>Sphaerularioidea</taxon>
        <taxon>Anguinidae</taxon>
        <taxon>Anguininae</taxon>
        <taxon>Ditylenchus</taxon>
    </lineage>
</organism>
<dbReference type="Proteomes" id="UP000887574">
    <property type="component" value="Unplaced"/>
</dbReference>
<feature type="region of interest" description="Disordered" evidence="1">
    <location>
        <begin position="142"/>
        <end position="174"/>
    </location>
</feature>
<sequence length="174" mass="17870">MDMPFPLSTTPSTAQRDASSLMGLISTKDIAELTQIATELAAQTMHSNGELMSKPGRPEGLTNMWQPASQQLAKSLMGQQPAAMASAKQSPLAEMQPLFSNTAPRYNSRPRAAAAAGTGGGAMNSIMELASTFLGGADRTAGPARTEAVGGGNQMGELISSMTGGNRPASGATR</sequence>
<dbReference type="WBParaSite" id="jg14956">
    <property type="protein sequence ID" value="jg14956"/>
    <property type="gene ID" value="jg14956"/>
</dbReference>
<proteinExistence type="predicted"/>
<evidence type="ECO:0000256" key="1">
    <source>
        <dbReference type="SAM" id="MobiDB-lite"/>
    </source>
</evidence>
<keyword evidence="2" id="KW-1185">Reference proteome</keyword>
<dbReference type="AlphaFoldDB" id="A0A915D1V4"/>
<accession>A0A915D1V4</accession>
<protein>
    <submittedName>
        <fullName evidence="3">Uncharacterized protein</fullName>
    </submittedName>
</protein>
<reference evidence="3" key="1">
    <citation type="submission" date="2022-11" db="UniProtKB">
        <authorList>
            <consortium name="WormBaseParasite"/>
        </authorList>
    </citation>
    <scope>IDENTIFICATION</scope>
</reference>